<keyword evidence="2" id="KW-1185">Reference proteome</keyword>
<protein>
    <submittedName>
        <fullName evidence="1">Uncharacterized protein</fullName>
    </submittedName>
</protein>
<evidence type="ECO:0000313" key="2">
    <source>
        <dbReference type="Proteomes" id="UP001595997"/>
    </source>
</evidence>
<accession>A0ABV9ABQ2</accession>
<organism evidence="1 2">
    <name type="scientific">Streptomyces ovatisporus</name>
    <dbReference type="NCBI Taxonomy" id="1128682"/>
    <lineage>
        <taxon>Bacteria</taxon>
        <taxon>Bacillati</taxon>
        <taxon>Actinomycetota</taxon>
        <taxon>Actinomycetes</taxon>
        <taxon>Kitasatosporales</taxon>
        <taxon>Streptomycetaceae</taxon>
        <taxon>Streptomyces</taxon>
    </lineage>
</organism>
<dbReference type="Proteomes" id="UP001595997">
    <property type="component" value="Unassembled WGS sequence"/>
</dbReference>
<evidence type="ECO:0000313" key="1">
    <source>
        <dbReference type="EMBL" id="MFC4496877.1"/>
    </source>
</evidence>
<gene>
    <name evidence="1" type="ORF">ACFPA8_22365</name>
</gene>
<comment type="caution">
    <text evidence="1">The sequence shown here is derived from an EMBL/GenBank/DDBJ whole genome shotgun (WGS) entry which is preliminary data.</text>
</comment>
<sequence length="234" mass="25134">MASAATVDHRALDGTAYRLASALDLELPFTSVAEVTVDGRLVELTAGPAGLGENIAASLGITEFDSELSFQGGTLRTAVKSEYDAQSKTVEKPMLVVWQGKRFCLVTRLYRLTVRDVLGMLRTLHIAEHDEGITLTPEPAAGSRFAGPASIIKEVPGLGLVEMSRVTAEHTAQLPPWKGVTVGDGELYRDTLSDGKPFFVLAAPEVWATVVPLAHTDVERVPDRVGQLTLRIAD</sequence>
<reference evidence="2" key="1">
    <citation type="journal article" date="2019" name="Int. J. Syst. Evol. Microbiol.">
        <title>The Global Catalogue of Microorganisms (GCM) 10K type strain sequencing project: providing services to taxonomists for standard genome sequencing and annotation.</title>
        <authorList>
            <consortium name="The Broad Institute Genomics Platform"/>
            <consortium name="The Broad Institute Genome Sequencing Center for Infectious Disease"/>
            <person name="Wu L."/>
            <person name="Ma J."/>
        </authorList>
    </citation>
    <scope>NUCLEOTIDE SEQUENCE [LARGE SCALE GENOMIC DNA]</scope>
    <source>
        <strain evidence="2">CGMCC 4.7357</strain>
    </source>
</reference>
<proteinExistence type="predicted"/>
<dbReference type="EMBL" id="JBHSFH010000013">
    <property type="protein sequence ID" value="MFC4496877.1"/>
    <property type="molecule type" value="Genomic_DNA"/>
</dbReference>
<name>A0ABV9ABQ2_9ACTN</name>
<dbReference type="RefSeq" id="WP_386451213.1">
    <property type="nucleotide sequence ID" value="NZ_JBHSFH010000013.1"/>
</dbReference>